<keyword evidence="1" id="KW-0677">Repeat</keyword>
<dbReference type="Proteomes" id="UP000027920">
    <property type="component" value="Unassembled WGS sequence"/>
</dbReference>
<feature type="region of interest" description="Disordered" evidence="4">
    <location>
        <begin position="812"/>
        <end position="857"/>
    </location>
</feature>
<evidence type="ECO:0000256" key="2">
    <source>
        <dbReference type="ARBA" id="ARBA00023043"/>
    </source>
</evidence>
<evidence type="ECO:0000256" key="4">
    <source>
        <dbReference type="SAM" id="MobiDB-lite"/>
    </source>
</evidence>
<evidence type="ECO:0000256" key="3">
    <source>
        <dbReference type="PROSITE-ProRule" id="PRU00023"/>
    </source>
</evidence>
<dbReference type="GeneID" id="25276924"/>
<feature type="compositionally biased region" description="Basic residues" evidence="4">
    <location>
        <begin position="834"/>
        <end position="843"/>
    </location>
</feature>
<dbReference type="PROSITE" id="PS50297">
    <property type="entry name" value="ANK_REP_REGION"/>
    <property type="match status" value="1"/>
</dbReference>
<reference evidence="6 7" key="1">
    <citation type="submission" date="2013-03" db="EMBL/GenBank/DDBJ databases">
        <title>The Genome Sequence of Exophiala aquamarina CBS 119918.</title>
        <authorList>
            <consortium name="The Broad Institute Genomics Platform"/>
            <person name="Cuomo C."/>
            <person name="de Hoog S."/>
            <person name="Gorbushina A."/>
            <person name="Walker B."/>
            <person name="Young S.K."/>
            <person name="Zeng Q."/>
            <person name="Gargeya S."/>
            <person name="Fitzgerald M."/>
            <person name="Haas B."/>
            <person name="Abouelleil A."/>
            <person name="Allen A.W."/>
            <person name="Alvarado L."/>
            <person name="Arachchi H.M."/>
            <person name="Berlin A.M."/>
            <person name="Chapman S.B."/>
            <person name="Gainer-Dewar J."/>
            <person name="Goldberg J."/>
            <person name="Griggs A."/>
            <person name="Gujja S."/>
            <person name="Hansen M."/>
            <person name="Howarth C."/>
            <person name="Imamovic A."/>
            <person name="Ireland A."/>
            <person name="Larimer J."/>
            <person name="McCowan C."/>
            <person name="Murphy C."/>
            <person name="Pearson M."/>
            <person name="Poon T.W."/>
            <person name="Priest M."/>
            <person name="Roberts A."/>
            <person name="Saif S."/>
            <person name="Shea T."/>
            <person name="Sisk P."/>
            <person name="Sykes S."/>
            <person name="Wortman J."/>
            <person name="Nusbaum C."/>
            <person name="Birren B."/>
        </authorList>
    </citation>
    <scope>NUCLEOTIDE SEQUENCE [LARGE SCALE GENOMIC DNA]</scope>
    <source>
        <strain evidence="6 7">CBS 119918</strain>
    </source>
</reference>
<dbReference type="Pfam" id="PF12796">
    <property type="entry name" value="Ank_2"/>
    <property type="match status" value="2"/>
</dbReference>
<dbReference type="InterPro" id="IPR002110">
    <property type="entry name" value="Ankyrin_rpt"/>
</dbReference>
<dbReference type="SUPFAM" id="SSF52540">
    <property type="entry name" value="P-loop containing nucleoside triphosphate hydrolases"/>
    <property type="match status" value="1"/>
</dbReference>
<feature type="domain" description="Nephrocystin 3-like N-terminal" evidence="5">
    <location>
        <begin position="67"/>
        <end position="214"/>
    </location>
</feature>
<proteinExistence type="predicted"/>
<dbReference type="STRING" id="1182545.A0A072PM54"/>
<feature type="repeat" description="ANK" evidence="3">
    <location>
        <begin position="453"/>
        <end position="476"/>
    </location>
</feature>
<evidence type="ECO:0000256" key="1">
    <source>
        <dbReference type="ARBA" id="ARBA00022737"/>
    </source>
</evidence>
<name>A0A072PM54_9EURO</name>
<dbReference type="PANTHER" id="PTHR24189:SF50">
    <property type="entry name" value="ANKYRIN REPEAT AND SOCS BOX PROTEIN 2"/>
    <property type="match status" value="1"/>
</dbReference>
<dbReference type="InterPro" id="IPR050745">
    <property type="entry name" value="Multifunctional_regulatory"/>
</dbReference>
<evidence type="ECO:0000259" key="5">
    <source>
        <dbReference type="Pfam" id="PF24883"/>
    </source>
</evidence>
<dbReference type="Pfam" id="PF24883">
    <property type="entry name" value="NPHP3_N"/>
    <property type="match status" value="1"/>
</dbReference>
<dbReference type="Gene3D" id="1.25.40.20">
    <property type="entry name" value="Ankyrin repeat-containing domain"/>
    <property type="match status" value="3"/>
</dbReference>
<dbReference type="InterPro" id="IPR036770">
    <property type="entry name" value="Ankyrin_rpt-contain_sf"/>
</dbReference>
<evidence type="ECO:0000313" key="6">
    <source>
        <dbReference type="EMBL" id="KEF60418.1"/>
    </source>
</evidence>
<dbReference type="EMBL" id="AMGV01000002">
    <property type="protein sequence ID" value="KEF60418.1"/>
    <property type="molecule type" value="Genomic_DNA"/>
</dbReference>
<feature type="compositionally biased region" description="Basic and acidic residues" evidence="4">
    <location>
        <begin position="812"/>
        <end position="832"/>
    </location>
</feature>
<comment type="caution">
    <text evidence="6">The sequence shown here is derived from an EMBL/GenBank/DDBJ whole genome shotgun (WGS) entry which is preliminary data.</text>
</comment>
<organism evidence="6 7">
    <name type="scientific">Exophiala aquamarina CBS 119918</name>
    <dbReference type="NCBI Taxonomy" id="1182545"/>
    <lineage>
        <taxon>Eukaryota</taxon>
        <taxon>Fungi</taxon>
        <taxon>Dikarya</taxon>
        <taxon>Ascomycota</taxon>
        <taxon>Pezizomycotina</taxon>
        <taxon>Eurotiomycetes</taxon>
        <taxon>Chaetothyriomycetidae</taxon>
        <taxon>Chaetothyriales</taxon>
        <taxon>Herpotrichiellaceae</taxon>
        <taxon>Exophiala</taxon>
    </lineage>
</organism>
<dbReference type="Gene3D" id="3.40.50.300">
    <property type="entry name" value="P-loop containing nucleotide triphosphate hydrolases"/>
    <property type="match status" value="1"/>
</dbReference>
<dbReference type="AlphaFoldDB" id="A0A072PM54"/>
<sequence length="857" mass="96726">MSMQNDFAGTFDSAGPQILSSQINATTVNFGQSASTTKDKKAILLESLKYKNINTRWSSIREEHVHTCRWLFEETEFQDWLTHRKAHENHGFLWIKGKPGSGKSTLMKYACLATRKEMKGKGFTIVSFFFNARGALLEKSTAGLYRSLLWQLLKSQSLDFISQILDDVMLDDFLSETFSWTLESLESLFRVVIKELRLPVICFIDALGECDESQVRQMGKKPKVVKPALCDERHYPFVRYAADNVLFHAETAAASHIPEERFLAEFDFPVWIALHNTYLDVKARQHTAKTRLLYALAEVNVPNLLKSCSMKYSYLDIDEERFGTPLHVALAAGSVDAVKTFLDLRVEGLAAEHPARNYLRKYSLECTKRTKTHWGVAFQRQSNFLFHLIECEEEAVFAIFLCTASPQELLEYVSDIDKSGRTLLIAAATRGLFKAVELLVQQPGIKLNAQDHSFMSALHYAADAGHAQIVQLLLEKDETDVNVGDHSLETPTKLAIKGQQLEVVRILLALRPGELKLHATGYKTGDAYDKAFLSYAVEAGSKEVIQILLETHQEEVYLRDSSGRNPLSYAAQWGLATGVEVLLKTYQVDVNSKDKHGRIPLAYAAQSNSKEVIQAFLKDPQVEVNSRDENGRTPLSYAAEWNSEGAMKALLETHQVQVDSRDMQGRTPFSWAASSIFGRRDGVWANLMNIGHADPAIKDNDSRSPLWYAVSQYDDGQVDFLLQTTGVNSNSRDIHGISPLQVAAHCERQKTVVDLLDNDEIEIRDGDWIDPAAELFPCIYPFILFKMETSESRLCFQLIRDEWLARQAVLSKKNEAQKEQTKEDQAKTDTSRTRVSRARKRALSVKSDALSVRSSKR</sequence>
<accession>A0A072PM54</accession>
<keyword evidence="2 3" id="KW-0040">ANK repeat</keyword>
<dbReference type="PANTHER" id="PTHR24189">
    <property type="entry name" value="MYOTROPHIN"/>
    <property type="match status" value="1"/>
</dbReference>
<dbReference type="HOGENOM" id="CLU_000288_34_14_1"/>
<dbReference type="InterPro" id="IPR027417">
    <property type="entry name" value="P-loop_NTPase"/>
</dbReference>
<evidence type="ECO:0000313" key="7">
    <source>
        <dbReference type="Proteomes" id="UP000027920"/>
    </source>
</evidence>
<dbReference type="SMART" id="SM00248">
    <property type="entry name" value="ANK"/>
    <property type="match status" value="11"/>
</dbReference>
<dbReference type="SUPFAM" id="SSF48403">
    <property type="entry name" value="Ankyrin repeat"/>
    <property type="match status" value="1"/>
</dbReference>
<gene>
    <name evidence="6" type="ORF">A1O9_01979</name>
</gene>
<protein>
    <recommendedName>
        <fullName evidence="5">Nephrocystin 3-like N-terminal domain-containing protein</fullName>
    </recommendedName>
</protein>
<keyword evidence="7" id="KW-1185">Reference proteome</keyword>
<dbReference type="VEuPathDB" id="FungiDB:A1O9_01979"/>
<dbReference type="RefSeq" id="XP_013263008.1">
    <property type="nucleotide sequence ID" value="XM_013407554.1"/>
</dbReference>
<dbReference type="OrthoDB" id="4171104at2759"/>
<dbReference type="InterPro" id="IPR056884">
    <property type="entry name" value="NPHP3-like_N"/>
</dbReference>
<dbReference type="PROSITE" id="PS50088">
    <property type="entry name" value="ANK_REPEAT"/>
    <property type="match status" value="1"/>
</dbReference>